<keyword evidence="3" id="KW-1185">Reference proteome</keyword>
<reference evidence="2 3" key="2">
    <citation type="submission" date="2018-11" db="EMBL/GenBank/DDBJ databases">
        <authorList>
            <consortium name="Pathogen Informatics"/>
        </authorList>
    </citation>
    <scope>NUCLEOTIDE SEQUENCE [LARGE SCALE GENOMIC DNA]</scope>
</reference>
<proteinExistence type="predicted"/>
<evidence type="ECO:0000313" key="3">
    <source>
        <dbReference type="Proteomes" id="UP000278807"/>
    </source>
</evidence>
<dbReference type="STRING" id="102285.A0A158QGJ1"/>
<evidence type="ECO:0000313" key="2">
    <source>
        <dbReference type="EMBL" id="VDN96027.1"/>
    </source>
</evidence>
<evidence type="ECO:0000256" key="1">
    <source>
        <dbReference type="SAM" id="MobiDB-lite"/>
    </source>
</evidence>
<gene>
    <name evidence="2" type="ORF">HNAJ_LOCUS168</name>
</gene>
<feature type="compositionally biased region" description="Polar residues" evidence="1">
    <location>
        <begin position="344"/>
        <end position="359"/>
    </location>
</feature>
<evidence type="ECO:0000313" key="4">
    <source>
        <dbReference type="WBParaSite" id="HNAJ_0000016701-mRNA-1"/>
    </source>
</evidence>
<name>A0A158QGJ1_RODNA</name>
<dbReference type="WBParaSite" id="HNAJ_0000016701-mRNA-1">
    <property type="protein sequence ID" value="HNAJ_0000016701-mRNA-1"/>
    <property type="gene ID" value="HNAJ_0000016701"/>
</dbReference>
<feature type="region of interest" description="Disordered" evidence="1">
    <location>
        <begin position="339"/>
        <end position="384"/>
    </location>
</feature>
<dbReference type="Proteomes" id="UP000278807">
    <property type="component" value="Unassembled WGS sequence"/>
</dbReference>
<dbReference type="OrthoDB" id="6415470at2759"/>
<accession>A0A158QGJ1</accession>
<organism evidence="4">
    <name type="scientific">Rodentolepis nana</name>
    <name type="common">Dwarf tapeworm</name>
    <name type="synonym">Hymenolepis nana</name>
    <dbReference type="NCBI Taxonomy" id="102285"/>
    <lineage>
        <taxon>Eukaryota</taxon>
        <taxon>Metazoa</taxon>
        <taxon>Spiralia</taxon>
        <taxon>Lophotrochozoa</taxon>
        <taxon>Platyhelminthes</taxon>
        <taxon>Cestoda</taxon>
        <taxon>Eucestoda</taxon>
        <taxon>Cyclophyllidea</taxon>
        <taxon>Hymenolepididae</taxon>
        <taxon>Rodentolepis</taxon>
    </lineage>
</organism>
<feature type="region of interest" description="Disordered" evidence="1">
    <location>
        <begin position="275"/>
        <end position="297"/>
    </location>
</feature>
<feature type="compositionally biased region" description="Basic and acidic residues" evidence="1">
    <location>
        <begin position="285"/>
        <end position="297"/>
    </location>
</feature>
<protein>
    <submittedName>
        <fullName evidence="4">DNA-directed DNA polymerase</fullName>
    </submittedName>
</protein>
<reference evidence="4" key="1">
    <citation type="submission" date="2016-04" db="UniProtKB">
        <authorList>
            <consortium name="WormBaseParasite"/>
        </authorList>
    </citation>
    <scope>IDENTIFICATION</scope>
</reference>
<dbReference type="EMBL" id="UZAE01000035">
    <property type="protein sequence ID" value="VDN96027.1"/>
    <property type="molecule type" value="Genomic_DNA"/>
</dbReference>
<dbReference type="AlphaFoldDB" id="A0A158QGJ1"/>
<sequence length="476" mass="54061">MALMGVIRSLIFSRGFRTLSILNARSRQPNRNKNSGSKWDDSLEIDDEFYDAIENLSNTLVTDTSRSVAESLTEDHKSARKRIKAQILYKKLLKGSPESSILSYRAREQISHLSLTDPSEWTSNAISEFFPISERGAHAFLRKQSKNPYRIFRSLDRVIRFDTEAIKLWLIIIETICMAQVTELVKSEESQIRQVLATQLPPGLRWTGMENVLSRLAYVDGNPNLPFPPQNSLDAYNFALSTHKPGYFQQIAETYYKPADTDEKSLSIRGQQELDLSIGGGIDDPSERTSNDHDKRHSIISRMDQQTTGQYLSVLPPIVTFSHQEIDPAVKAQEEKQIPKLRTQDQINPGVNQSQSPGNRGNPKDRRHVRPILSSSHSPPSTIAAFKPRNLQDYLNCPFRRKPFVCERGDSERSTSNQHLSRRKLLHTGGKSLILTISSMRSTCEECRKAYARSTDRAKCMVKDGQQRDSVEQVNL</sequence>